<protein>
    <recommendedName>
        <fullName evidence="3">Schlafen AlbA-2 domain-containing protein</fullName>
    </recommendedName>
</protein>
<proteinExistence type="predicted"/>
<dbReference type="GO" id="GO:0005737">
    <property type="term" value="C:cytoplasm"/>
    <property type="evidence" value="ECO:0007669"/>
    <property type="project" value="TreeGrafter"/>
</dbReference>
<evidence type="ECO:0000313" key="1">
    <source>
        <dbReference type="EMBL" id="CDQ85507.1"/>
    </source>
</evidence>
<dbReference type="GO" id="GO:0003676">
    <property type="term" value="F:nucleic acid binding"/>
    <property type="evidence" value="ECO:0007669"/>
    <property type="project" value="InterPro"/>
</dbReference>
<accession>A0A060Y1W1</accession>
<dbReference type="STRING" id="8022.A0A060Y1W1"/>
<dbReference type="PANTHER" id="PTHR16155">
    <property type="entry name" value="DED DOMAIN-CONTAINING PROTEIN"/>
    <property type="match status" value="1"/>
</dbReference>
<evidence type="ECO:0008006" key="3">
    <source>
        <dbReference type="Google" id="ProtNLM"/>
    </source>
</evidence>
<dbReference type="Gene3D" id="3.30.420.10">
    <property type="entry name" value="Ribonuclease H-like superfamily/Ribonuclease H"/>
    <property type="match status" value="1"/>
</dbReference>
<dbReference type="AlphaFoldDB" id="A0A060Y1W1"/>
<gene>
    <name evidence="1" type="ORF">GSONMT00020096001</name>
</gene>
<organism evidence="1 2">
    <name type="scientific">Oncorhynchus mykiss</name>
    <name type="common">Rainbow trout</name>
    <name type="synonym">Salmo gairdneri</name>
    <dbReference type="NCBI Taxonomy" id="8022"/>
    <lineage>
        <taxon>Eukaryota</taxon>
        <taxon>Metazoa</taxon>
        <taxon>Chordata</taxon>
        <taxon>Craniata</taxon>
        <taxon>Vertebrata</taxon>
        <taxon>Euteleostomi</taxon>
        <taxon>Actinopterygii</taxon>
        <taxon>Neopterygii</taxon>
        <taxon>Teleostei</taxon>
        <taxon>Protacanthopterygii</taxon>
        <taxon>Salmoniformes</taxon>
        <taxon>Salmonidae</taxon>
        <taxon>Salmoninae</taxon>
        <taxon>Oncorhynchus</taxon>
    </lineage>
</organism>
<dbReference type="PANTHER" id="PTHR16155:SF20">
    <property type="entry name" value="STERILE ALPHA MOTIF DOMAIN-CONTAINING PROTEIN 9-LIKE"/>
    <property type="match status" value="1"/>
</dbReference>
<evidence type="ECO:0000313" key="2">
    <source>
        <dbReference type="Proteomes" id="UP000193380"/>
    </source>
</evidence>
<sequence length="628" mass="72317">MGIHNHPSSGQAQTVEPSKEVSMVTWRSGWSVCALNLIAPCHEYKAFTNTDKATKEEKITKFPGEVIRFTAACMNSCTNGTIHFGVGNEPDFCHGQVLGVSVQDKESFVKSLPLAIEKHFDHKHKEAAKKCIKTPWFIEVLNPNMTLSEKYVIEVDIVDGRDSRDLLHPNTIPEYSIFTNILSIQNLSGQRKKQRRPGQFAIINGKMNSQVYQDIFQENVRLSVRQLKLNRSWVMQQDNNPKHTSKATTEWLQQKKICLLECGMTSREHFTPDIPRILLNWNSFVKSNSPKFLLTLKPTAVLDFDPESTKKGLHHVFDKMKTNVHLPKQYRIPDTVEDLISKQKISRITSWVFCNGGVGVNRETSSTVDEWRNEKKASVQDVVSLLCREDKRNFFILFDRFNPLFETFLMFQDRLCVQQITCLFKNQNTFICWKDLSLTEAYRINIERRCIYELSLAENSGTVLSLYSDNHRSRRFLLGLGGSEVLLERKVESCLDTLDILCVNQCEGGKTNSLEGEATIYTQKGPRHDMEWWNFNFYEQPGKMPFIKRDKFNYIKDTIIPDLLSLKRPCVFLNLLHEPGCGGTTLAKHMLWELRDKFHCIFLKDTTAVPTEVAQQVVELSNEVLHSY</sequence>
<name>A0A060Y1W1_ONCMY</name>
<dbReference type="PaxDb" id="8022-A0A060Y1W1"/>
<reference evidence="1" key="1">
    <citation type="journal article" date="2014" name="Nat. Commun.">
        <title>The rainbow trout genome provides novel insights into evolution after whole-genome duplication in vertebrates.</title>
        <authorList>
            <person name="Berthelot C."/>
            <person name="Brunet F."/>
            <person name="Chalopin D."/>
            <person name="Juanchich A."/>
            <person name="Bernard M."/>
            <person name="Noel B."/>
            <person name="Bento P."/>
            <person name="Da Silva C."/>
            <person name="Labadie K."/>
            <person name="Alberti A."/>
            <person name="Aury J.M."/>
            <person name="Louis A."/>
            <person name="Dehais P."/>
            <person name="Bardou P."/>
            <person name="Montfort J."/>
            <person name="Klopp C."/>
            <person name="Cabau C."/>
            <person name="Gaspin C."/>
            <person name="Thorgaard G.H."/>
            <person name="Boussaha M."/>
            <person name="Quillet E."/>
            <person name="Guyomard R."/>
            <person name="Galiana D."/>
            <person name="Bobe J."/>
            <person name="Volff J.N."/>
            <person name="Genet C."/>
            <person name="Wincker P."/>
            <person name="Jaillon O."/>
            <person name="Roest Crollius H."/>
            <person name="Guiguen Y."/>
        </authorList>
    </citation>
    <scope>NUCLEOTIDE SEQUENCE [LARGE SCALE GENOMIC DNA]</scope>
</reference>
<dbReference type="Proteomes" id="UP000193380">
    <property type="component" value="Unassembled WGS sequence"/>
</dbReference>
<reference evidence="1" key="2">
    <citation type="submission" date="2014-03" db="EMBL/GenBank/DDBJ databases">
        <authorList>
            <person name="Genoscope - CEA"/>
        </authorList>
    </citation>
    <scope>NUCLEOTIDE SEQUENCE</scope>
</reference>
<dbReference type="EMBL" id="FR906837">
    <property type="protein sequence ID" value="CDQ85507.1"/>
    <property type="molecule type" value="Genomic_DNA"/>
</dbReference>
<dbReference type="InterPro" id="IPR036397">
    <property type="entry name" value="RNaseH_sf"/>
</dbReference>